<sequence length="58" mass="6762">PCFCGLVWMDFTVMSLQRVWIEGLRSLSQGGTPCFLIIDANRLIAKWRMPRLLYRKAC</sequence>
<evidence type="ECO:0000313" key="2">
    <source>
        <dbReference type="Proteomes" id="UP000824469"/>
    </source>
</evidence>
<comment type="caution">
    <text evidence="1">The sequence shown here is derived from an EMBL/GenBank/DDBJ whole genome shotgun (WGS) entry which is preliminary data.</text>
</comment>
<reference evidence="1 2" key="1">
    <citation type="journal article" date="2021" name="Nat. Plants">
        <title>The Taxus genome provides insights into paclitaxel biosynthesis.</title>
        <authorList>
            <person name="Xiong X."/>
            <person name="Gou J."/>
            <person name="Liao Q."/>
            <person name="Li Y."/>
            <person name="Zhou Q."/>
            <person name="Bi G."/>
            <person name="Li C."/>
            <person name="Du R."/>
            <person name="Wang X."/>
            <person name="Sun T."/>
            <person name="Guo L."/>
            <person name="Liang H."/>
            <person name="Lu P."/>
            <person name="Wu Y."/>
            <person name="Zhang Z."/>
            <person name="Ro D.K."/>
            <person name="Shang Y."/>
            <person name="Huang S."/>
            <person name="Yan J."/>
        </authorList>
    </citation>
    <scope>NUCLEOTIDE SEQUENCE [LARGE SCALE GENOMIC DNA]</scope>
    <source>
        <strain evidence="1">Ta-2019</strain>
    </source>
</reference>
<name>A0AA38C0U7_TAXCH</name>
<keyword evidence="2" id="KW-1185">Reference proteome</keyword>
<evidence type="ECO:0000313" key="1">
    <source>
        <dbReference type="EMBL" id="KAH9290458.1"/>
    </source>
</evidence>
<feature type="non-terminal residue" evidence="1">
    <location>
        <position position="1"/>
    </location>
</feature>
<feature type="non-terminal residue" evidence="1">
    <location>
        <position position="58"/>
    </location>
</feature>
<dbReference type="EMBL" id="JAHRHJ020003813">
    <property type="protein sequence ID" value="KAH9290458.1"/>
    <property type="molecule type" value="Genomic_DNA"/>
</dbReference>
<gene>
    <name evidence="1" type="ORF">KI387_034575</name>
</gene>
<accession>A0AA38C0U7</accession>
<dbReference type="Proteomes" id="UP000824469">
    <property type="component" value="Unassembled WGS sequence"/>
</dbReference>
<proteinExistence type="predicted"/>
<organism evidence="1 2">
    <name type="scientific">Taxus chinensis</name>
    <name type="common">Chinese yew</name>
    <name type="synonym">Taxus wallichiana var. chinensis</name>
    <dbReference type="NCBI Taxonomy" id="29808"/>
    <lineage>
        <taxon>Eukaryota</taxon>
        <taxon>Viridiplantae</taxon>
        <taxon>Streptophyta</taxon>
        <taxon>Embryophyta</taxon>
        <taxon>Tracheophyta</taxon>
        <taxon>Spermatophyta</taxon>
        <taxon>Pinopsida</taxon>
        <taxon>Pinidae</taxon>
        <taxon>Conifers II</taxon>
        <taxon>Cupressales</taxon>
        <taxon>Taxaceae</taxon>
        <taxon>Taxus</taxon>
    </lineage>
</organism>
<protein>
    <submittedName>
        <fullName evidence="1">Uncharacterized protein</fullName>
    </submittedName>
</protein>
<dbReference type="AlphaFoldDB" id="A0AA38C0U7"/>